<sequence>MHRQWKQRQVSWEEYKEASHLCRDGVRKAKVRLELNLARDTKDNEKGFYRYVSQKKKVKESVCPVMNTTGKLVTTDDKKADVVNNFFASVFTGNLSSHTSRGPYKKDIEVVERVQRRVTKLVKSLENKSCEERLRELGLLFSLEKRKLRGDLVALYNYLKGGCSEGKSCLANLVAFYNGVTKSVDKGRPMDVTYLDFCNAFDMVPHNILLSKLERYGFDGWTGQWMRNWLDGYIQRAVINGSMSRWRSVTSSVPQGSVLRPVLFNIFINNIDSGIKSTLSKFADDTTLSGVVDTPEGWDAIQRDLDKLKKWAHVILMRLNKAKCKVLHLGQGNPQH</sequence>
<proteinExistence type="predicted"/>
<gene>
    <name evidence="2" type="ORF">QYF61_010442</name>
</gene>
<comment type="caution">
    <text evidence="2">The sequence shown here is derived from an EMBL/GenBank/DDBJ whole genome shotgun (WGS) entry which is preliminary data.</text>
</comment>
<name>A0AAN7NRU2_MYCAM</name>
<dbReference type="SUPFAM" id="SSF56672">
    <property type="entry name" value="DNA/RNA polymerases"/>
    <property type="match status" value="1"/>
</dbReference>
<evidence type="ECO:0000259" key="1">
    <source>
        <dbReference type="PROSITE" id="PS50878"/>
    </source>
</evidence>
<organism evidence="2 3">
    <name type="scientific">Mycteria americana</name>
    <name type="common">Wood stork</name>
    <dbReference type="NCBI Taxonomy" id="33587"/>
    <lineage>
        <taxon>Eukaryota</taxon>
        <taxon>Metazoa</taxon>
        <taxon>Chordata</taxon>
        <taxon>Craniata</taxon>
        <taxon>Vertebrata</taxon>
        <taxon>Euteleostomi</taxon>
        <taxon>Archelosauria</taxon>
        <taxon>Archosauria</taxon>
        <taxon>Dinosauria</taxon>
        <taxon>Saurischia</taxon>
        <taxon>Theropoda</taxon>
        <taxon>Coelurosauria</taxon>
        <taxon>Aves</taxon>
        <taxon>Neognathae</taxon>
        <taxon>Neoaves</taxon>
        <taxon>Aequornithes</taxon>
        <taxon>Ciconiiformes</taxon>
        <taxon>Ciconiidae</taxon>
        <taxon>Mycteria</taxon>
    </lineage>
</organism>
<dbReference type="InterPro" id="IPR043502">
    <property type="entry name" value="DNA/RNA_pol_sf"/>
</dbReference>
<dbReference type="PANTHER" id="PTHR33332">
    <property type="entry name" value="REVERSE TRANSCRIPTASE DOMAIN-CONTAINING PROTEIN"/>
    <property type="match status" value="1"/>
</dbReference>
<dbReference type="PROSITE" id="PS50878">
    <property type="entry name" value="RT_POL"/>
    <property type="match status" value="1"/>
</dbReference>
<dbReference type="AlphaFoldDB" id="A0AAN7NRU2"/>
<keyword evidence="3" id="KW-1185">Reference proteome</keyword>
<accession>A0AAN7NRU2</accession>
<protein>
    <recommendedName>
        <fullName evidence="1">Reverse transcriptase domain-containing protein</fullName>
    </recommendedName>
</protein>
<dbReference type="Proteomes" id="UP001333110">
    <property type="component" value="Unassembled WGS sequence"/>
</dbReference>
<feature type="domain" description="Reverse transcriptase" evidence="1">
    <location>
        <begin position="106"/>
        <end position="336"/>
    </location>
</feature>
<evidence type="ECO:0000313" key="3">
    <source>
        <dbReference type="Proteomes" id="UP001333110"/>
    </source>
</evidence>
<evidence type="ECO:0000313" key="2">
    <source>
        <dbReference type="EMBL" id="KAK4815948.1"/>
    </source>
</evidence>
<reference evidence="2 3" key="1">
    <citation type="journal article" date="2023" name="J. Hered.">
        <title>Chromosome-level genome of the wood stork (Mycteria americana) provides insight into avian chromosome evolution.</title>
        <authorList>
            <person name="Flamio R. Jr."/>
            <person name="Ramstad K.M."/>
        </authorList>
    </citation>
    <scope>NUCLEOTIDE SEQUENCE [LARGE SCALE GENOMIC DNA]</scope>
    <source>
        <strain evidence="2">JAX WOST 10</strain>
    </source>
</reference>
<dbReference type="Pfam" id="PF00078">
    <property type="entry name" value="RVT_1"/>
    <property type="match status" value="1"/>
</dbReference>
<dbReference type="EMBL" id="JAUNZN010000009">
    <property type="protein sequence ID" value="KAK4815948.1"/>
    <property type="molecule type" value="Genomic_DNA"/>
</dbReference>
<dbReference type="InterPro" id="IPR000477">
    <property type="entry name" value="RT_dom"/>
</dbReference>